<feature type="chain" id="PRO_5012074429" description="Lysophospholipase a" evidence="2">
    <location>
        <begin position="19"/>
        <end position="325"/>
    </location>
</feature>
<gene>
    <name evidence="3" type="ORF">BK809_0007855</name>
</gene>
<dbReference type="Pfam" id="PF00657">
    <property type="entry name" value="Lipase_GDSL"/>
    <property type="match status" value="1"/>
</dbReference>
<dbReference type="PANTHER" id="PTHR45648:SF85">
    <property type="entry name" value="A, PUTATIVE (AFU_ORTHOLOGUE AFUA_2G10760)-RELATED"/>
    <property type="match status" value="1"/>
</dbReference>
<dbReference type="EMBL" id="MSZU01000076">
    <property type="protein sequence ID" value="OMP87765.1"/>
    <property type="molecule type" value="Genomic_DNA"/>
</dbReference>
<evidence type="ECO:0000313" key="4">
    <source>
        <dbReference type="Proteomes" id="UP000190776"/>
    </source>
</evidence>
<dbReference type="Gene3D" id="3.40.50.1110">
    <property type="entry name" value="SGNH hydrolase"/>
    <property type="match status" value="1"/>
</dbReference>
<dbReference type="CDD" id="cd01846">
    <property type="entry name" value="fatty_acyltransferase_like"/>
    <property type="match status" value="1"/>
</dbReference>
<sequence>MIDPKLWFFVLVTAGVQSAPSRSNPWNQPITFKGKEIKNLLAFGDSYTYVQGTQGHWNYSFISDAFNYTFAPEQLLSSEIVKNTTSSGGPNWVEYLTGCYEGLPANCPETKLWDFAFAGADISAEYLPLHHNYTVDLDDQVKQWDLYARETLDLEPADALVAFWIGINDINDSAKFTNVSFPAWYETLVKKWKFVFVVPPLMLPPPLDKTASNLVSTNPLPNATMLGQWNAAVRSRVSSFQARHNDSSSFVFDTYSFLNDVLAEPARYNIQNTTSYCKSYAQSDILWNYAAYGCQPISEYFWLNSGHITFTVHEIIAKELLKQLA</sequence>
<dbReference type="Proteomes" id="UP000190776">
    <property type="component" value="Unassembled WGS sequence"/>
</dbReference>
<comment type="caution">
    <text evidence="3">The sequence shown here is derived from an EMBL/GenBank/DDBJ whole genome shotgun (WGS) entry which is preliminary data.</text>
</comment>
<dbReference type="OrthoDB" id="1600564at2759"/>
<dbReference type="GO" id="GO:0016788">
    <property type="term" value="F:hydrolase activity, acting on ester bonds"/>
    <property type="evidence" value="ECO:0007669"/>
    <property type="project" value="InterPro"/>
</dbReference>
<evidence type="ECO:0000256" key="1">
    <source>
        <dbReference type="ARBA" id="ARBA00022801"/>
    </source>
</evidence>
<dbReference type="SUPFAM" id="SSF52266">
    <property type="entry name" value="SGNH hydrolase"/>
    <property type="match status" value="1"/>
</dbReference>
<organism evidence="3 4">
    <name type="scientific">Diplodia seriata</name>
    <dbReference type="NCBI Taxonomy" id="420778"/>
    <lineage>
        <taxon>Eukaryota</taxon>
        <taxon>Fungi</taxon>
        <taxon>Dikarya</taxon>
        <taxon>Ascomycota</taxon>
        <taxon>Pezizomycotina</taxon>
        <taxon>Dothideomycetes</taxon>
        <taxon>Dothideomycetes incertae sedis</taxon>
        <taxon>Botryosphaeriales</taxon>
        <taxon>Botryosphaeriaceae</taxon>
        <taxon>Diplodia</taxon>
    </lineage>
</organism>
<evidence type="ECO:0000256" key="2">
    <source>
        <dbReference type="SAM" id="SignalP"/>
    </source>
</evidence>
<dbReference type="PANTHER" id="PTHR45648">
    <property type="entry name" value="GDSL LIPASE/ACYLHYDROLASE FAMILY PROTEIN (AFU_ORTHOLOGUE AFUA_4G14700)"/>
    <property type="match status" value="1"/>
</dbReference>
<dbReference type="InterPro" id="IPR001087">
    <property type="entry name" value="GDSL"/>
</dbReference>
<evidence type="ECO:0000313" key="3">
    <source>
        <dbReference type="EMBL" id="OMP87765.1"/>
    </source>
</evidence>
<keyword evidence="1" id="KW-0378">Hydrolase</keyword>
<protein>
    <recommendedName>
        <fullName evidence="5">Lysophospholipase a</fullName>
    </recommendedName>
</protein>
<accession>A0A1S8BK06</accession>
<dbReference type="AlphaFoldDB" id="A0A1S8BK06"/>
<dbReference type="InterPro" id="IPR051058">
    <property type="entry name" value="GDSL_Est/Lipase"/>
</dbReference>
<keyword evidence="2" id="KW-0732">Signal</keyword>
<evidence type="ECO:0008006" key="5">
    <source>
        <dbReference type="Google" id="ProtNLM"/>
    </source>
</evidence>
<proteinExistence type="predicted"/>
<feature type="signal peptide" evidence="2">
    <location>
        <begin position="1"/>
        <end position="18"/>
    </location>
</feature>
<dbReference type="STRING" id="420778.A0A1S8BK06"/>
<dbReference type="InterPro" id="IPR036514">
    <property type="entry name" value="SGNH_hydro_sf"/>
</dbReference>
<name>A0A1S8BK06_9PEZI</name>
<reference evidence="3 4" key="1">
    <citation type="submission" date="2017-01" db="EMBL/GenBank/DDBJ databases">
        <title>Draft genome sequence of Diplodia seriata F98.1, a fungal species involved in grapevine trunk diseases.</title>
        <authorList>
            <person name="Robert-Siegwald G."/>
            <person name="Vallet J."/>
            <person name="Abou-Mansour E."/>
            <person name="Xu J."/>
            <person name="Rey P."/>
            <person name="Bertsch C."/>
            <person name="Rego C."/>
            <person name="Larignon P."/>
            <person name="Fontaine F."/>
            <person name="Lebrun M.-H."/>
        </authorList>
    </citation>
    <scope>NUCLEOTIDE SEQUENCE [LARGE SCALE GENOMIC DNA]</scope>
    <source>
        <strain evidence="3 4">F98.1</strain>
    </source>
</reference>